<keyword evidence="6 8" id="KW-0472">Membrane</keyword>
<evidence type="ECO:0000256" key="3">
    <source>
        <dbReference type="ARBA" id="ARBA00022989"/>
    </source>
</evidence>
<organism evidence="10 11">
    <name type="scientific">Spongiibacter thalassae</name>
    <dbReference type="NCBI Taxonomy" id="2721624"/>
    <lineage>
        <taxon>Bacteria</taxon>
        <taxon>Pseudomonadati</taxon>
        <taxon>Pseudomonadota</taxon>
        <taxon>Gammaproteobacteria</taxon>
        <taxon>Cellvibrionales</taxon>
        <taxon>Spongiibacteraceae</taxon>
        <taxon>Spongiibacter</taxon>
    </lineage>
</organism>
<dbReference type="RefSeq" id="WP_168451911.1">
    <property type="nucleotide sequence ID" value="NZ_JAAWWK010000008.1"/>
</dbReference>
<evidence type="ECO:0000256" key="8">
    <source>
        <dbReference type="SAM" id="Phobius"/>
    </source>
</evidence>
<evidence type="ECO:0000256" key="1">
    <source>
        <dbReference type="ARBA" id="ARBA00004127"/>
    </source>
</evidence>
<comment type="caution">
    <text evidence="10">The sequence shown here is derived from an EMBL/GenBank/DDBJ whole genome shotgun (WGS) entry which is preliminary data.</text>
</comment>
<keyword evidence="5" id="KW-0443">Lipid metabolism</keyword>
<evidence type="ECO:0000313" key="10">
    <source>
        <dbReference type="EMBL" id="NKI19387.1"/>
    </source>
</evidence>
<feature type="transmembrane region" description="Helical" evidence="8">
    <location>
        <begin position="20"/>
        <end position="42"/>
    </location>
</feature>
<feature type="transmembrane region" description="Helical" evidence="8">
    <location>
        <begin position="48"/>
        <end position="65"/>
    </location>
</feature>
<sequence>MSHAQTSDSQSEDASRAMAVASWLVFPATLVALLGGGVWAIANDYPPSLVVGVGTFVSLVLVLVLERALPYKKEWNHSQGDLGADVLYLPCYFGINALIQPAVAAGVVVLGAMLAESIGAGLWPSDWPLLAQFLLACVVVEFFDYWPHRWLHEVPLLWRFHAIHHNPRRLYWLNATRAHFGEVVFRGVFNAVPLALAGAGAEVLALIGLANSVLGLFQHANINFKLGPLSWVFSVGEMHRWHHSLRISEANHNYGSNLLIWDVVFGTRYRDTERSGPEQLGIADDNLPSNWLSQLWVPFRKTPPANSAPAVASADSQDLPKGH</sequence>
<keyword evidence="11" id="KW-1185">Reference proteome</keyword>
<evidence type="ECO:0000256" key="7">
    <source>
        <dbReference type="SAM" id="MobiDB-lite"/>
    </source>
</evidence>
<dbReference type="InterPro" id="IPR051689">
    <property type="entry name" value="Sterol_desaturase/TMEM195"/>
</dbReference>
<dbReference type="EMBL" id="JAAWWK010000008">
    <property type="protein sequence ID" value="NKI19387.1"/>
    <property type="molecule type" value="Genomic_DNA"/>
</dbReference>
<evidence type="ECO:0000256" key="4">
    <source>
        <dbReference type="ARBA" id="ARBA00023002"/>
    </source>
</evidence>
<keyword evidence="4" id="KW-0560">Oxidoreductase</keyword>
<evidence type="ECO:0000256" key="2">
    <source>
        <dbReference type="ARBA" id="ARBA00022692"/>
    </source>
</evidence>
<proteinExistence type="predicted"/>
<comment type="subcellular location">
    <subcellularLocation>
        <location evidence="1">Endomembrane system</location>
        <topology evidence="1">Multi-pass membrane protein</topology>
    </subcellularLocation>
</comment>
<evidence type="ECO:0000256" key="5">
    <source>
        <dbReference type="ARBA" id="ARBA00023098"/>
    </source>
</evidence>
<gene>
    <name evidence="10" type="ORF">HCU74_18425</name>
</gene>
<feature type="transmembrane region" description="Helical" evidence="8">
    <location>
        <begin position="86"/>
        <end position="115"/>
    </location>
</feature>
<name>A0ABX1GLU1_9GAMM</name>
<keyword evidence="2 8" id="KW-0812">Transmembrane</keyword>
<feature type="domain" description="Fatty acid hydroxylase" evidence="9">
    <location>
        <begin position="133"/>
        <end position="267"/>
    </location>
</feature>
<evidence type="ECO:0000259" key="9">
    <source>
        <dbReference type="Pfam" id="PF04116"/>
    </source>
</evidence>
<dbReference type="Proteomes" id="UP000765845">
    <property type="component" value="Unassembled WGS sequence"/>
</dbReference>
<protein>
    <submittedName>
        <fullName evidence="10">Sterol desaturase family protein</fullName>
    </submittedName>
</protein>
<dbReference type="Pfam" id="PF04116">
    <property type="entry name" value="FA_hydroxylase"/>
    <property type="match status" value="1"/>
</dbReference>
<evidence type="ECO:0000313" key="11">
    <source>
        <dbReference type="Proteomes" id="UP000765845"/>
    </source>
</evidence>
<accession>A0ABX1GLU1</accession>
<feature type="region of interest" description="Disordered" evidence="7">
    <location>
        <begin position="303"/>
        <end position="323"/>
    </location>
</feature>
<feature type="compositionally biased region" description="Low complexity" evidence="7">
    <location>
        <begin position="303"/>
        <end position="316"/>
    </location>
</feature>
<dbReference type="InterPro" id="IPR006694">
    <property type="entry name" value="Fatty_acid_hydroxylase"/>
</dbReference>
<dbReference type="PANTHER" id="PTHR21624:SF1">
    <property type="entry name" value="ALKYLGLYCEROL MONOOXYGENASE"/>
    <property type="match status" value="1"/>
</dbReference>
<keyword evidence="3 8" id="KW-1133">Transmembrane helix</keyword>
<dbReference type="PANTHER" id="PTHR21624">
    <property type="entry name" value="STEROL DESATURASE-RELATED PROTEIN"/>
    <property type="match status" value="1"/>
</dbReference>
<evidence type="ECO:0000256" key="6">
    <source>
        <dbReference type="ARBA" id="ARBA00023136"/>
    </source>
</evidence>
<reference evidence="10 11" key="1">
    <citation type="submission" date="2020-04" db="EMBL/GenBank/DDBJ databases">
        <authorList>
            <person name="Yoon J."/>
        </authorList>
    </citation>
    <scope>NUCLEOTIDE SEQUENCE [LARGE SCALE GENOMIC DNA]</scope>
    <source>
        <strain evidence="10 11">KMU-166</strain>
    </source>
</reference>